<evidence type="ECO:0000256" key="1">
    <source>
        <dbReference type="ARBA" id="ARBA00022448"/>
    </source>
</evidence>
<accession>A0A0V8HFJ8</accession>
<evidence type="ECO:0000256" key="3">
    <source>
        <dbReference type="ARBA" id="ARBA00022741"/>
    </source>
</evidence>
<dbReference type="PANTHER" id="PTHR43875">
    <property type="entry name" value="MALTODEXTRIN IMPORT ATP-BINDING PROTEIN MSMX"/>
    <property type="match status" value="1"/>
</dbReference>
<dbReference type="InterPro" id="IPR012340">
    <property type="entry name" value="NA-bd_OB-fold"/>
</dbReference>
<dbReference type="InterPro" id="IPR003593">
    <property type="entry name" value="AAA+_ATPase"/>
</dbReference>
<dbReference type="AlphaFoldDB" id="A0A0V8HFJ8"/>
<keyword evidence="9" id="KW-1185">Reference proteome</keyword>
<organism evidence="8 9">
    <name type="scientific">[Bacillus] enclensis</name>
    <dbReference type="NCBI Taxonomy" id="1402860"/>
    <lineage>
        <taxon>Bacteria</taxon>
        <taxon>Bacillati</taxon>
        <taxon>Bacillota</taxon>
        <taxon>Bacilli</taxon>
        <taxon>Bacillales</taxon>
        <taxon>Bacillaceae</taxon>
        <taxon>Rossellomorea</taxon>
    </lineage>
</organism>
<protein>
    <submittedName>
        <fullName evidence="8">sn-glycerol 3-phosphate transport system ATP-binding protein</fullName>
    </submittedName>
</protein>
<evidence type="ECO:0000313" key="9">
    <source>
        <dbReference type="Proteomes" id="UP000181997"/>
    </source>
</evidence>
<gene>
    <name evidence="8" type="ORF">GA0061094_3148</name>
</gene>
<reference evidence="9" key="1">
    <citation type="submission" date="2016-08" db="EMBL/GenBank/DDBJ databases">
        <authorList>
            <person name="Varghese N."/>
            <person name="Submissions Spin"/>
        </authorList>
    </citation>
    <scope>NUCLEOTIDE SEQUENCE [LARGE SCALE GENOMIC DNA]</scope>
    <source>
        <strain evidence="9">SGD-1123</strain>
    </source>
</reference>
<evidence type="ECO:0000256" key="4">
    <source>
        <dbReference type="ARBA" id="ARBA00022840"/>
    </source>
</evidence>
<dbReference type="EMBL" id="FMAU01000004">
    <property type="protein sequence ID" value="SCC21604.1"/>
    <property type="molecule type" value="Genomic_DNA"/>
</dbReference>
<dbReference type="InterPro" id="IPR027417">
    <property type="entry name" value="P-loop_NTPase"/>
</dbReference>
<dbReference type="GO" id="GO:0055052">
    <property type="term" value="C:ATP-binding cassette (ABC) transporter complex, substrate-binding subunit-containing"/>
    <property type="evidence" value="ECO:0007669"/>
    <property type="project" value="TreeGrafter"/>
</dbReference>
<keyword evidence="3" id="KW-0547">Nucleotide-binding</keyword>
<keyword evidence="5" id="KW-1278">Translocase</keyword>
<dbReference type="PROSITE" id="PS00211">
    <property type="entry name" value="ABC_TRANSPORTER_1"/>
    <property type="match status" value="1"/>
</dbReference>
<dbReference type="InterPro" id="IPR017871">
    <property type="entry name" value="ABC_transporter-like_CS"/>
</dbReference>
<dbReference type="InterPro" id="IPR040582">
    <property type="entry name" value="OB_MalK-like"/>
</dbReference>
<dbReference type="Gene3D" id="2.40.50.140">
    <property type="entry name" value="Nucleic acid-binding proteins"/>
    <property type="match status" value="1"/>
</dbReference>
<proteinExistence type="predicted"/>
<dbReference type="Gene3D" id="2.40.50.100">
    <property type="match status" value="1"/>
</dbReference>
<sequence>MKALIYQHRLFKKGEEDVKKVELIDVSKSYDKKNEVISNINVTIEPGEFFVLVGPSGCGKSTMLRMIAGLEDITAGVLKIGDGEVNNLPPSKRNISMVFQNYALYPHLSVEENIVFGLHVKKVPKAERKARCEETAKMLGLSDYLKRKPRELSGGQRQRVALARAIVNQAPICLMDEPLSNLDAKLRAHMRSEIRQIQRKLGITMIYVTHDQVEAMTMGDRIMILHDGKIQQIGKPIDIYNNPANPFVATFIGSPPMNIAEAEYNAETSNLHFGSDGKIAIPKDDEKYMESGRIIVGLRPEHLKAATKETEEADKIHVEVINVEVLGNETIFSFMLGEKEWMAKWTGQWRINVGDVIPVVINYESLCFFDSETQQIVKTPTDIENYMFDQEVLK</sequence>
<dbReference type="SMART" id="SM00382">
    <property type="entry name" value="AAA"/>
    <property type="match status" value="1"/>
</dbReference>
<evidence type="ECO:0000259" key="7">
    <source>
        <dbReference type="PROSITE" id="PS50893"/>
    </source>
</evidence>
<evidence type="ECO:0000256" key="6">
    <source>
        <dbReference type="ARBA" id="ARBA00023136"/>
    </source>
</evidence>
<dbReference type="Pfam" id="PF17912">
    <property type="entry name" value="OB_MalK"/>
    <property type="match status" value="1"/>
</dbReference>
<dbReference type="InterPro" id="IPR008995">
    <property type="entry name" value="Mo/tungstate-bd_C_term_dom"/>
</dbReference>
<dbReference type="Proteomes" id="UP000181997">
    <property type="component" value="Unassembled WGS sequence"/>
</dbReference>
<dbReference type="SUPFAM" id="SSF52540">
    <property type="entry name" value="P-loop containing nucleoside triphosphate hydrolases"/>
    <property type="match status" value="1"/>
</dbReference>
<dbReference type="FunFam" id="3.40.50.300:FF:000042">
    <property type="entry name" value="Maltose/maltodextrin ABC transporter, ATP-binding protein"/>
    <property type="match status" value="1"/>
</dbReference>
<evidence type="ECO:0000256" key="2">
    <source>
        <dbReference type="ARBA" id="ARBA00022475"/>
    </source>
</evidence>
<dbReference type="GO" id="GO:0140359">
    <property type="term" value="F:ABC-type transporter activity"/>
    <property type="evidence" value="ECO:0007669"/>
    <property type="project" value="UniProtKB-ARBA"/>
</dbReference>
<keyword evidence="6" id="KW-0472">Membrane</keyword>
<dbReference type="PROSITE" id="PS50893">
    <property type="entry name" value="ABC_TRANSPORTER_2"/>
    <property type="match status" value="1"/>
</dbReference>
<dbReference type="InterPro" id="IPR003439">
    <property type="entry name" value="ABC_transporter-like_ATP-bd"/>
</dbReference>
<keyword evidence="4 8" id="KW-0067">ATP-binding</keyword>
<dbReference type="GO" id="GO:0005524">
    <property type="term" value="F:ATP binding"/>
    <property type="evidence" value="ECO:0007669"/>
    <property type="project" value="UniProtKB-KW"/>
</dbReference>
<dbReference type="GO" id="GO:0016887">
    <property type="term" value="F:ATP hydrolysis activity"/>
    <property type="evidence" value="ECO:0007669"/>
    <property type="project" value="InterPro"/>
</dbReference>
<keyword evidence="1" id="KW-0813">Transport</keyword>
<keyword evidence="2" id="KW-1003">Cell membrane</keyword>
<dbReference type="NCBIfam" id="NF008653">
    <property type="entry name" value="PRK11650.1"/>
    <property type="match status" value="1"/>
</dbReference>
<evidence type="ECO:0000313" key="8">
    <source>
        <dbReference type="EMBL" id="SCC21604.1"/>
    </source>
</evidence>
<dbReference type="SUPFAM" id="SSF50331">
    <property type="entry name" value="MOP-like"/>
    <property type="match status" value="1"/>
</dbReference>
<dbReference type="Pfam" id="PF00005">
    <property type="entry name" value="ABC_tran"/>
    <property type="match status" value="1"/>
</dbReference>
<feature type="domain" description="ABC transporter" evidence="7">
    <location>
        <begin position="21"/>
        <end position="252"/>
    </location>
</feature>
<name>A0A0V8HFJ8_9BACI</name>
<evidence type="ECO:0000256" key="5">
    <source>
        <dbReference type="ARBA" id="ARBA00022967"/>
    </source>
</evidence>
<dbReference type="Gene3D" id="3.40.50.300">
    <property type="entry name" value="P-loop containing nucleotide triphosphate hydrolases"/>
    <property type="match status" value="1"/>
</dbReference>
<dbReference type="PANTHER" id="PTHR43875:SF15">
    <property type="entry name" value="TREHALOSE IMPORT ATP-BINDING PROTEIN SUGC"/>
    <property type="match status" value="1"/>
</dbReference>
<dbReference type="InterPro" id="IPR047641">
    <property type="entry name" value="ABC_transpr_MalK/UgpC-like"/>
</dbReference>